<evidence type="ECO:0000313" key="2">
    <source>
        <dbReference type="EMBL" id="MBX49744.1"/>
    </source>
</evidence>
<proteinExistence type="predicted"/>
<organism evidence="2">
    <name type="scientific">Rhizophora mucronata</name>
    <name type="common">Asiatic mangrove</name>
    <dbReference type="NCBI Taxonomy" id="61149"/>
    <lineage>
        <taxon>Eukaryota</taxon>
        <taxon>Viridiplantae</taxon>
        <taxon>Streptophyta</taxon>
        <taxon>Embryophyta</taxon>
        <taxon>Tracheophyta</taxon>
        <taxon>Spermatophyta</taxon>
        <taxon>Magnoliopsida</taxon>
        <taxon>eudicotyledons</taxon>
        <taxon>Gunneridae</taxon>
        <taxon>Pentapetalae</taxon>
        <taxon>rosids</taxon>
        <taxon>fabids</taxon>
        <taxon>Malpighiales</taxon>
        <taxon>Rhizophoraceae</taxon>
        <taxon>Rhizophora</taxon>
    </lineage>
</organism>
<feature type="region of interest" description="Disordered" evidence="1">
    <location>
        <begin position="1"/>
        <end position="47"/>
    </location>
</feature>
<reference evidence="2" key="1">
    <citation type="submission" date="2018-02" db="EMBL/GenBank/DDBJ databases">
        <title>Rhizophora mucronata_Transcriptome.</title>
        <authorList>
            <person name="Meera S.P."/>
            <person name="Sreeshan A."/>
            <person name="Augustine A."/>
        </authorList>
    </citation>
    <scope>NUCLEOTIDE SEQUENCE</scope>
    <source>
        <tissue evidence="2">Leaf</tissue>
    </source>
</reference>
<protein>
    <submittedName>
        <fullName evidence="2">Uncharacterized protein</fullName>
    </submittedName>
</protein>
<dbReference type="EMBL" id="GGEC01069260">
    <property type="protein sequence ID" value="MBX49744.1"/>
    <property type="molecule type" value="Transcribed_RNA"/>
</dbReference>
<sequence length="47" mass="5424">MASLLIQKAKATQNTRSLSNKHTNIGQNNENNFKKRDYEQPECTDSR</sequence>
<evidence type="ECO:0000256" key="1">
    <source>
        <dbReference type="SAM" id="MobiDB-lite"/>
    </source>
</evidence>
<feature type="compositionally biased region" description="Polar residues" evidence="1">
    <location>
        <begin position="10"/>
        <end position="31"/>
    </location>
</feature>
<dbReference type="AlphaFoldDB" id="A0A2P2P4R2"/>
<feature type="compositionally biased region" description="Basic and acidic residues" evidence="1">
    <location>
        <begin position="32"/>
        <end position="47"/>
    </location>
</feature>
<accession>A0A2P2P4R2</accession>
<name>A0A2P2P4R2_RHIMU</name>